<reference evidence="1 2" key="1">
    <citation type="submission" date="2012-03" db="EMBL/GenBank/DDBJ databases">
        <title>The Genome Sequence of Bartonella taylorii 8TBB.</title>
        <authorList>
            <consortium name="The Broad Institute Genome Sequencing Platform"/>
            <consortium name="The Broad Institute Genome Sequencing Center for Infectious Disease"/>
            <person name="Feldgarden M."/>
            <person name="Kirby J."/>
            <person name="Kosoy M."/>
            <person name="Birtles R."/>
            <person name="Probert W.S."/>
            <person name="Chiaraviglio L."/>
            <person name="Young S.K."/>
            <person name="Zeng Q."/>
            <person name="Gargeya S."/>
            <person name="Fitzgerald M."/>
            <person name="Haas B."/>
            <person name="Abouelleil A."/>
            <person name="Alvarado L."/>
            <person name="Arachchi H.M."/>
            <person name="Berlin A."/>
            <person name="Chapman S.B."/>
            <person name="Gearin G."/>
            <person name="Goldberg J."/>
            <person name="Griggs A."/>
            <person name="Gujja S."/>
            <person name="Hansen M."/>
            <person name="Heiman D."/>
            <person name="Howarth C."/>
            <person name="Larimer J."/>
            <person name="Lui A."/>
            <person name="MacDonald P.J.P."/>
            <person name="McCowen C."/>
            <person name="Montmayeur A."/>
            <person name="Murphy C."/>
            <person name="Neiman D."/>
            <person name="Pearson M."/>
            <person name="Priest M."/>
            <person name="Roberts A."/>
            <person name="Saif S."/>
            <person name="Shea T."/>
            <person name="Sisk P."/>
            <person name="Stolte C."/>
            <person name="Sykes S."/>
            <person name="Wortman J."/>
            <person name="Nusbaum C."/>
            <person name="Birren B."/>
        </authorList>
    </citation>
    <scope>NUCLEOTIDE SEQUENCE [LARGE SCALE GENOMIC DNA]</scope>
    <source>
        <strain evidence="1 2">8TBB</strain>
    </source>
</reference>
<dbReference type="EMBL" id="AIMD01000053">
    <property type="protein sequence ID" value="EJF92372.1"/>
    <property type="molecule type" value="Genomic_DNA"/>
</dbReference>
<comment type="caution">
    <text evidence="1">The sequence shown here is derived from an EMBL/GenBank/DDBJ whole genome shotgun (WGS) entry which is preliminary data.</text>
</comment>
<organism evidence="1 2">
    <name type="scientific">Bartonella taylorii 8TBB</name>
    <dbReference type="NCBI Taxonomy" id="1094560"/>
    <lineage>
        <taxon>Bacteria</taxon>
        <taxon>Pseudomonadati</taxon>
        <taxon>Pseudomonadota</taxon>
        <taxon>Alphaproteobacteria</taxon>
        <taxon>Hyphomicrobiales</taxon>
        <taxon>Bartonellaceae</taxon>
        <taxon>Bartonella</taxon>
    </lineage>
</organism>
<gene>
    <name evidence="1" type="ORF">ME9_01580</name>
</gene>
<dbReference type="AlphaFoldDB" id="A0A9P2W268"/>
<evidence type="ECO:0000313" key="1">
    <source>
        <dbReference type="EMBL" id="EJF92372.1"/>
    </source>
</evidence>
<proteinExistence type="predicted"/>
<evidence type="ECO:0000313" key="2">
    <source>
        <dbReference type="Proteomes" id="UP000002648"/>
    </source>
</evidence>
<name>A0A9P2W268_BARTA</name>
<accession>A0A9P2W268</accession>
<protein>
    <submittedName>
        <fullName evidence="1">Uncharacterized protein</fullName>
    </submittedName>
</protein>
<dbReference type="Proteomes" id="UP000002648">
    <property type="component" value="Unassembled WGS sequence"/>
</dbReference>
<keyword evidence="2" id="KW-1185">Reference proteome</keyword>
<sequence length="161" mass="18582">MIQQEKYGEKKFLIVTFVHVLTNANAFYEGPQKNQTINGDHNHDFHTLNTHQRAFENSFIKSKTLENTLICKNDKQWWKIYPKDFPTAHSKRTKSTFKKEMCMTIIPKEHSASLASKELQKHHKAVEAGISTHTLEGISLPPKTLKISKEYAKGGLFTRRV</sequence>